<accession>A0A5C5E5Q1</accession>
<dbReference type="PANTHER" id="PTHR43649:SF14">
    <property type="entry name" value="BLR3389 PROTEIN"/>
    <property type="match status" value="1"/>
</dbReference>
<evidence type="ECO:0000256" key="1">
    <source>
        <dbReference type="SAM" id="SignalP"/>
    </source>
</evidence>
<dbReference type="PANTHER" id="PTHR43649">
    <property type="entry name" value="ARABINOSE-BINDING PROTEIN-RELATED"/>
    <property type="match status" value="1"/>
</dbReference>
<proteinExistence type="predicted"/>
<name>A0A5C5E5Q1_9LACT</name>
<reference evidence="2 3" key="1">
    <citation type="submission" date="2019-06" db="EMBL/GenBank/DDBJ databases">
        <title>Description Trichococcus psychrophilus sp. nov., isolated from a cold spring, by genomic and phenotypic analyses.</title>
        <authorList>
            <person name="Zakharyuk A."/>
        </authorList>
    </citation>
    <scope>NUCLEOTIDE SEQUENCE [LARGE SCALE GENOMIC DNA]</scope>
    <source>
        <strain evidence="2 3">SKBG</strain>
    </source>
</reference>
<protein>
    <submittedName>
        <fullName evidence="2">Extracellular solute-binding protein</fullName>
    </submittedName>
</protein>
<dbReference type="Gene3D" id="3.40.190.10">
    <property type="entry name" value="Periplasmic binding protein-like II"/>
    <property type="match status" value="2"/>
</dbReference>
<dbReference type="Pfam" id="PF01547">
    <property type="entry name" value="SBP_bac_1"/>
    <property type="match status" value="1"/>
</dbReference>
<comment type="caution">
    <text evidence="2">The sequence shown here is derived from an EMBL/GenBank/DDBJ whole genome shotgun (WGS) entry which is preliminary data.</text>
</comment>
<dbReference type="InterPro" id="IPR006059">
    <property type="entry name" value="SBP"/>
</dbReference>
<feature type="signal peptide" evidence="1">
    <location>
        <begin position="1"/>
        <end position="19"/>
    </location>
</feature>
<keyword evidence="3" id="KW-1185">Reference proteome</keyword>
<dbReference type="EMBL" id="VENO01000003">
    <property type="protein sequence ID" value="TNV68486.1"/>
    <property type="molecule type" value="Genomic_DNA"/>
</dbReference>
<sequence length="428" mass="46830">MKRILRLSALAIASMGVLAACGNGGGSTDDSAAADSGEKTITVMASGVKDGSQGVFLESFKELVEKQYPDYTVETTLLPDDQYYTALKSKLSTGQSPDLFLVQPKKASASSVEEMAEAGYIEDLSDLENWDNLIDQAKADMSYEGKPYALSSSVGVLGTWYNKDLFEHNNIAIPTNWQEFLAACEQLKAAGITPIVMGDKDSYMIQFGMYQIAANQVYPDNAEFDNQLYTGDTNFTDEAWVNTITMYKELYDKGYVTDNSLGLGQPQAQQLFMDQKAAMIFDGDFSYPALEDASFNLGFMGMPANDEGETYIAAATGAGYAISSQSEHKDMLKDVFNEMTDGSSELHQAWAATATSFSTYKGVELSNEVFADVVPAFEAGQSFYWCNQAWPAGTETEMQSKFSEMIGTGKVTPEKVAEAMQKKFEELK</sequence>
<evidence type="ECO:0000313" key="2">
    <source>
        <dbReference type="EMBL" id="TNV68486.1"/>
    </source>
</evidence>
<dbReference type="RefSeq" id="WP_140186543.1">
    <property type="nucleotide sequence ID" value="NZ_VENO01000003.1"/>
</dbReference>
<keyword evidence="1" id="KW-0732">Signal</keyword>
<evidence type="ECO:0000313" key="3">
    <source>
        <dbReference type="Proteomes" id="UP000313395"/>
    </source>
</evidence>
<feature type="chain" id="PRO_5022916490" evidence="1">
    <location>
        <begin position="20"/>
        <end position="428"/>
    </location>
</feature>
<organism evidence="2 3">
    <name type="scientific">Trichococcus shcherbakoviae subsp. psychrophilus</name>
    <dbReference type="NCBI Taxonomy" id="2585775"/>
    <lineage>
        <taxon>Bacteria</taxon>
        <taxon>Bacillati</taxon>
        <taxon>Bacillota</taxon>
        <taxon>Bacilli</taxon>
        <taxon>Lactobacillales</taxon>
        <taxon>Carnobacteriaceae</taxon>
        <taxon>Trichococcus</taxon>
    </lineage>
</organism>
<dbReference type="AlphaFoldDB" id="A0A5C5E5Q1"/>
<gene>
    <name evidence="2" type="ORF">FHK04_09760</name>
</gene>
<dbReference type="InterPro" id="IPR050490">
    <property type="entry name" value="Bact_solute-bd_prot1"/>
</dbReference>
<dbReference type="SUPFAM" id="SSF53850">
    <property type="entry name" value="Periplasmic binding protein-like II"/>
    <property type="match status" value="1"/>
</dbReference>
<dbReference type="PROSITE" id="PS51257">
    <property type="entry name" value="PROKAR_LIPOPROTEIN"/>
    <property type="match status" value="1"/>
</dbReference>
<dbReference type="Proteomes" id="UP000313395">
    <property type="component" value="Unassembled WGS sequence"/>
</dbReference>